<organism evidence="2 3">
    <name type="scientific">Hyaloscypha variabilis (strain UAMH 11265 / GT02V1 / F)</name>
    <name type="common">Meliniomyces variabilis</name>
    <dbReference type="NCBI Taxonomy" id="1149755"/>
    <lineage>
        <taxon>Eukaryota</taxon>
        <taxon>Fungi</taxon>
        <taxon>Dikarya</taxon>
        <taxon>Ascomycota</taxon>
        <taxon>Pezizomycotina</taxon>
        <taxon>Leotiomycetes</taxon>
        <taxon>Helotiales</taxon>
        <taxon>Hyaloscyphaceae</taxon>
        <taxon>Hyaloscypha</taxon>
        <taxon>Hyaloscypha variabilis</taxon>
    </lineage>
</organism>
<dbReference type="AlphaFoldDB" id="A0A2J6S7M4"/>
<feature type="compositionally biased region" description="Basic and acidic residues" evidence="1">
    <location>
        <begin position="189"/>
        <end position="198"/>
    </location>
</feature>
<gene>
    <name evidence="2" type="ORF">L207DRAFT_577619</name>
</gene>
<evidence type="ECO:0000313" key="2">
    <source>
        <dbReference type="EMBL" id="PMD46774.1"/>
    </source>
</evidence>
<feature type="region of interest" description="Disordered" evidence="1">
    <location>
        <begin position="1"/>
        <end position="57"/>
    </location>
</feature>
<feature type="region of interest" description="Disordered" evidence="1">
    <location>
        <begin position="160"/>
        <end position="198"/>
    </location>
</feature>
<dbReference type="EMBL" id="KZ613939">
    <property type="protein sequence ID" value="PMD46774.1"/>
    <property type="molecule type" value="Genomic_DNA"/>
</dbReference>
<evidence type="ECO:0000313" key="3">
    <source>
        <dbReference type="Proteomes" id="UP000235786"/>
    </source>
</evidence>
<evidence type="ECO:0008006" key="4">
    <source>
        <dbReference type="Google" id="ProtNLM"/>
    </source>
</evidence>
<dbReference type="Proteomes" id="UP000235786">
    <property type="component" value="Unassembled WGS sequence"/>
</dbReference>
<protein>
    <recommendedName>
        <fullName evidence="4">Zn(2)-C6 fungal-type domain-containing protein</fullName>
    </recommendedName>
</protein>
<evidence type="ECO:0000256" key="1">
    <source>
        <dbReference type="SAM" id="MobiDB-lite"/>
    </source>
</evidence>
<feature type="compositionally biased region" description="Acidic residues" evidence="1">
    <location>
        <begin position="172"/>
        <end position="188"/>
    </location>
</feature>
<reference evidence="2 3" key="1">
    <citation type="submission" date="2016-04" db="EMBL/GenBank/DDBJ databases">
        <title>A degradative enzymes factory behind the ericoid mycorrhizal symbiosis.</title>
        <authorList>
            <consortium name="DOE Joint Genome Institute"/>
            <person name="Martino E."/>
            <person name="Morin E."/>
            <person name="Grelet G."/>
            <person name="Kuo A."/>
            <person name="Kohler A."/>
            <person name="Daghino S."/>
            <person name="Barry K."/>
            <person name="Choi C."/>
            <person name="Cichocki N."/>
            <person name="Clum A."/>
            <person name="Copeland A."/>
            <person name="Hainaut M."/>
            <person name="Haridas S."/>
            <person name="Labutti K."/>
            <person name="Lindquist E."/>
            <person name="Lipzen A."/>
            <person name="Khouja H.-R."/>
            <person name="Murat C."/>
            <person name="Ohm R."/>
            <person name="Olson A."/>
            <person name="Spatafora J."/>
            <person name="Veneault-Fourrey C."/>
            <person name="Henrissat B."/>
            <person name="Grigoriev I."/>
            <person name="Martin F."/>
            <person name="Perotto S."/>
        </authorList>
    </citation>
    <scope>NUCLEOTIDE SEQUENCE [LARGE SCALE GENOMIC DNA]</scope>
    <source>
        <strain evidence="2 3">F</strain>
    </source>
</reference>
<accession>A0A2J6S7M4</accession>
<name>A0A2J6S7M4_HYAVF</name>
<proteinExistence type="predicted"/>
<sequence length="198" mass="22351">MATINPQPDRWYAVRSGGSTGDGDDGRDDQRPKSNLPGKAHYKAAPDTTTKGKGSGSLKCDRCMLDHRLCDLKDNNPCTPCRNVKKDCSYNTNTYKYKKNTRTELAHRLLQTEESLQQMEQFREHRQVIQEEMPGLSPEELRIALRLFHQTRQIFHGGVATSAQTQPPQGAMDEDEESVDEAGSEEFMDDGKGDKMEE</sequence>
<keyword evidence="3" id="KW-1185">Reference proteome</keyword>